<dbReference type="AlphaFoldDB" id="A0AA36DNB1"/>
<dbReference type="Proteomes" id="UP001176961">
    <property type="component" value="Unassembled WGS sequence"/>
</dbReference>
<evidence type="ECO:0000313" key="1">
    <source>
        <dbReference type="EMBL" id="CAJ0590831.1"/>
    </source>
</evidence>
<protein>
    <submittedName>
        <fullName evidence="1">Uncharacterized protein</fullName>
    </submittedName>
</protein>
<sequence length="120" mass="13484">MPEKSPPAFENINKTMGKLCASSTTILVRQKQRAVLCHFSPEKLAAFTCSVNDVLGKGNKTEVLNNFYLVWGDKLLELFQLSRSGAPVQMESARKLRIGAGNILQQPQFKTWDQELEKTK</sequence>
<dbReference type="EMBL" id="CATQJL010000001">
    <property type="protein sequence ID" value="CAJ0590831.1"/>
    <property type="molecule type" value="Genomic_DNA"/>
</dbReference>
<reference evidence="1" key="1">
    <citation type="submission" date="2023-07" db="EMBL/GenBank/DDBJ databases">
        <authorList>
            <consortium name="CYATHOMIX"/>
        </authorList>
    </citation>
    <scope>NUCLEOTIDE SEQUENCE</scope>
    <source>
        <strain evidence="1">N/A</strain>
    </source>
</reference>
<name>A0AA36DNB1_CYLNA</name>
<gene>
    <name evidence="1" type="ORF">CYNAS_LOCUS2814</name>
</gene>
<accession>A0AA36DNB1</accession>
<keyword evidence="2" id="KW-1185">Reference proteome</keyword>
<comment type="caution">
    <text evidence="1">The sequence shown here is derived from an EMBL/GenBank/DDBJ whole genome shotgun (WGS) entry which is preliminary data.</text>
</comment>
<evidence type="ECO:0000313" key="2">
    <source>
        <dbReference type="Proteomes" id="UP001176961"/>
    </source>
</evidence>
<proteinExistence type="predicted"/>
<organism evidence="1 2">
    <name type="scientific">Cylicocyclus nassatus</name>
    <name type="common">Nematode worm</name>
    <dbReference type="NCBI Taxonomy" id="53992"/>
    <lineage>
        <taxon>Eukaryota</taxon>
        <taxon>Metazoa</taxon>
        <taxon>Ecdysozoa</taxon>
        <taxon>Nematoda</taxon>
        <taxon>Chromadorea</taxon>
        <taxon>Rhabditida</taxon>
        <taxon>Rhabditina</taxon>
        <taxon>Rhabditomorpha</taxon>
        <taxon>Strongyloidea</taxon>
        <taxon>Strongylidae</taxon>
        <taxon>Cylicocyclus</taxon>
    </lineage>
</organism>